<proteinExistence type="predicted"/>
<dbReference type="EMBL" id="DVNI01000012">
    <property type="protein sequence ID" value="HIU63582.1"/>
    <property type="molecule type" value="Genomic_DNA"/>
</dbReference>
<feature type="chain" id="PRO_5039022045" evidence="1">
    <location>
        <begin position="22"/>
        <end position="176"/>
    </location>
</feature>
<protein>
    <submittedName>
        <fullName evidence="2">Uncharacterized protein</fullName>
    </submittedName>
</protein>
<evidence type="ECO:0000256" key="1">
    <source>
        <dbReference type="SAM" id="SignalP"/>
    </source>
</evidence>
<evidence type="ECO:0000313" key="2">
    <source>
        <dbReference type="EMBL" id="HIU63582.1"/>
    </source>
</evidence>
<reference evidence="2" key="1">
    <citation type="submission" date="2020-10" db="EMBL/GenBank/DDBJ databases">
        <authorList>
            <person name="Gilroy R."/>
        </authorList>
    </citation>
    <scope>NUCLEOTIDE SEQUENCE</scope>
    <source>
        <strain evidence="2">CHK160-1198</strain>
    </source>
</reference>
<accession>A0A9D1MP00</accession>
<gene>
    <name evidence="2" type="ORF">IAB06_00890</name>
</gene>
<comment type="caution">
    <text evidence="2">The sequence shown here is derived from an EMBL/GenBank/DDBJ whole genome shotgun (WGS) entry which is preliminary data.</text>
</comment>
<reference evidence="2" key="2">
    <citation type="journal article" date="2021" name="PeerJ">
        <title>Extensive microbial diversity within the chicken gut microbiome revealed by metagenomics and culture.</title>
        <authorList>
            <person name="Gilroy R."/>
            <person name="Ravi A."/>
            <person name="Getino M."/>
            <person name="Pursley I."/>
            <person name="Horton D.L."/>
            <person name="Alikhan N.F."/>
            <person name="Baker D."/>
            <person name="Gharbi K."/>
            <person name="Hall N."/>
            <person name="Watson M."/>
            <person name="Adriaenssens E.M."/>
            <person name="Foster-Nyarko E."/>
            <person name="Jarju S."/>
            <person name="Secka A."/>
            <person name="Antonio M."/>
            <person name="Oren A."/>
            <person name="Chaudhuri R.R."/>
            <person name="La Ragione R."/>
            <person name="Hildebrand F."/>
            <person name="Pallen M.J."/>
        </authorList>
    </citation>
    <scope>NUCLEOTIDE SEQUENCE</scope>
    <source>
        <strain evidence="2">CHK160-1198</strain>
    </source>
</reference>
<feature type="signal peptide" evidence="1">
    <location>
        <begin position="1"/>
        <end position="21"/>
    </location>
</feature>
<keyword evidence="1" id="KW-0732">Signal</keyword>
<organism evidence="2 3">
    <name type="scientific">Candidatus Avacidaminococcus intestinavium</name>
    <dbReference type="NCBI Taxonomy" id="2840684"/>
    <lineage>
        <taxon>Bacteria</taxon>
        <taxon>Bacillati</taxon>
        <taxon>Bacillota</taxon>
        <taxon>Negativicutes</taxon>
        <taxon>Acidaminococcales</taxon>
        <taxon>Acidaminococcaceae</taxon>
        <taxon>Acidaminococcaceae incertae sedis</taxon>
        <taxon>Candidatus Avacidaminococcus</taxon>
    </lineage>
</organism>
<name>A0A9D1MP00_9FIRM</name>
<dbReference type="Proteomes" id="UP000824099">
    <property type="component" value="Unassembled WGS sequence"/>
</dbReference>
<dbReference type="AlphaFoldDB" id="A0A9D1MP00"/>
<sequence>MKKIICLVMLGMMIFCPLAMAAETQQNSYDWEISMQPKPTSDEIEAARWSFILENNFGVYAYEAESLKADLKKHRVEAMVKTVFTNEEVLKKLNQTYADKLENKDKVAYCEMLLVFNPIEKTYAVKGMDVYSKNKVKLEQRENKVKLVPVPEKTFAEVMLEIATTFYNTQAEGINK</sequence>
<evidence type="ECO:0000313" key="3">
    <source>
        <dbReference type="Proteomes" id="UP000824099"/>
    </source>
</evidence>